<proteinExistence type="predicted"/>
<keyword evidence="1" id="KW-0106">Calcium</keyword>
<dbReference type="InterPro" id="IPR011992">
    <property type="entry name" value="EF-hand-dom_pair"/>
</dbReference>
<dbReference type="CDD" id="cd00051">
    <property type="entry name" value="EFh"/>
    <property type="match status" value="1"/>
</dbReference>
<evidence type="ECO:0000313" key="4">
    <source>
        <dbReference type="Proteomes" id="UP001363151"/>
    </source>
</evidence>
<organism evidence="3 4">
    <name type="scientific">Aureococcus anophagefferens</name>
    <name type="common">Harmful bloom alga</name>
    <dbReference type="NCBI Taxonomy" id="44056"/>
    <lineage>
        <taxon>Eukaryota</taxon>
        <taxon>Sar</taxon>
        <taxon>Stramenopiles</taxon>
        <taxon>Ochrophyta</taxon>
        <taxon>Pelagophyceae</taxon>
        <taxon>Pelagomonadales</taxon>
        <taxon>Pelagomonadaceae</taxon>
        <taxon>Aureococcus</taxon>
    </lineage>
</organism>
<dbReference type="SMART" id="SM00054">
    <property type="entry name" value="EFh"/>
    <property type="match status" value="2"/>
</dbReference>
<accession>A0ABR1G740</accession>
<name>A0ABR1G740_AURAN</name>
<reference evidence="3 4" key="1">
    <citation type="submission" date="2024-03" db="EMBL/GenBank/DDBJ databases">
        <title>Aureococcus anophagefferens CCMP1851 and Kratosvirus quantuckense: Draft genome of a second virus-susceptible host strain in the model system.</title>
        <authorList>
            <person name="Chase E."/>
            <person name="Truchon A.R."/>
            <person name="Schepens W."/>
            <person name="Wilhelm S.W."/>
        </authorList>
    </citation>
    <scope>NUCLEOTIDE SEQUENCE [LARGE SCALE GENOMIC DNA]</scope>
    <source>
        <strain evidence="3 4">CCMP1851</strain>
    </source>
</reference>
<dbReference type="SUPFAM" id="SSF47473">
    <property type="entry name" value="EF-hand"/>
    <property type="match status" value="1"/>
</dbReference>
<feature type="domain" description="EF-hand" evidence="2">
    <location>
        <begin position="33"/>
        <end position="68"/>
    </location>
</feature>
<evidence type="ECO:0000256" key="1">
    <source>
        <dbReference type="ARBA" id="ARBA00022837"/>
    </source>
</evidence>
<evidence type="ECO:0000313" key="3">
    <source>
        <dbReference type="EMBL" id="KAK7248971.1"/>
    </source>
</evidence>
<dbReference type="InterPro" id="IPR002048">
    <property type="entry name" value="EF_hand_dom"/>
</dbReference>
<comment type="caution">
    <text evidence="3">The sequence shown here is derived from an EMBL/GenBank/DDBJ whole genome shotgun (WGS) entry which is preliminary data.</text>
</comment>
<dbReference type="Gene3D" id="1.10.238.10">
    <property type="entry name" value="EF-hand"/>
    <property type="match status" value="1"/>
</dbReference>
<evidence type="ECO:0000259" key="2">
    <source>
        <dbReference type="PROSITE" id="PS50222"/>
    </source>
</evidence>
<gene>
    <name evidence="3" type="primary">NTE1</name>
    <name evidence="3" type="ORF">SO694_00043143</name>
</gene>
<dbReference type="Proteomes" id="UP001363151">
    <property type="component" value="Unassembled WGS sequence"/>
</dbReference>
<dbReference type="EMBL" id="JBBJCI010000084">
    <property type="protein sequence ID" value="KAK7248971.1"/>
    <property type="molecule type" value="Genomic_DNA"/>
</dbReference>
<dbReference type="PROSITE" id="PS50222">
    <property type="entry name" value="EF_HAND_2"/>
    <property type="match status" value="2"/>
</dbReference>
<dbReference type="InterPro" id="IPR018247">
    <property type="entry name" value="EF_Hand_1_Ca_BS"/>
</dbReference>
<dbReference type="PROSITE" id="PS00018">
    <property type="entry name" value="EF_HAND_1"/>
    <property type="match status" value="2"/>
</dbReference>
<keyword evidence="4" id="KW-1185">Reference proteome</keyword>
<feature type="domain" description="EF-hand" evidence="2">
    <location>
        <begin position="82"/>
        <end position="117"/>
    </location>
</feature>
<protein>
    <submittedName>
        <fullName evidence="3">Lysophospholipase</fullName>
    </submittedName>
</protein>
<sequence length="345" mass="36696">MALGERSKRASALRAALDETYDDLRTLEAAQDAKPERARQTFDVLDRDADGAVTLDDVLAAATRAGQESEFSAAATEVLDGVDRGRLEARFAEADADASGALDFDEFETYWRSQQRHQDGDLASKLTDRAADLETLVELSLELTAAALDTKLVASLGGAGQPGELSAFVDEWCAVDAERRALPRPSVVRTDCRSFVDDREALLQRAGKLADDLQVADPGAARSPVTAARRARDAAKSAKGMFGFVGRGMRIMGADVARAGGLAAKGLRKRGKLAPQEGAALKRTVTDVVTLVPYGALMAIPLSPPGHVFAFTLLQKMGAPVPSSFTAQRQEVGRFFDAALSTTDA</sequence>